<dbReference type="Pfam" id="PF06629">
    <property type="entry name" value="MipA"/>
    <property type="match status" value="1"/>
</dbReference>
<dbReference type="InterPro" id="IPR010583">
    <property type="entry name" value="MipA"/>
</dbReference>
<dbReference type="PANTHER" id="PTHR38776">
    <property type="entry name" value="MLTA-INTERACTING PROTEIN-RELATED"/>
    <property type="match status" value="1"/>
</dbReference>
<proteinExistence type="inferred from homology"/>
<dbReference type="KEGG" id="gso:PH603_03490"/>
<keyword evidence="7" id="KW-1185">Reference proteome</keyword>
<evidence type="ECO:0000256" key="5">
    <source>
        <dbReference type="ARBA" id="ARBA00023237"/>
    </source>
</evidence>
<sequence>MTDRLQSAVEAVEQGIDDLWPPEERPEDLTLRLGAGLGFVPDYTGSDNYRLHVLPLVEVRYKDVWRLDGTRFSFAAYRSGGFEAGPLIRYRFGRNESANAALEGLGDIGNTVEVGGFARYHTKSLLISAEMSQALSSALGRTVRLTVGHGVYRDEKWLIGVAARAKAISRKAAQTEFGLTRMQSDRSGFGLPAFTASAGFSEVSLTGIAAYRVTKRARVVSILSLGRLVGSAAESPLVANGVGSRTQAVVGSALTFEF</sequence>
<gene>
    <name evidence="6" type="ORF">PH603_03490</name>
</gene>
<keyword evidence="3" id="KW-0732">Signal</keyword>
<dbReference type="PANTHER" id="PTHR38776:SF1">
    <property type="entry name" value="MLTA-INTERACTING PROTEIN-RELATED"/>
    <property type="match status" value="1"/>
</dbReference>
<keyword evidence="4" id="KW-0472">Membrane</keyword>
<dbReference type="RefSeq" id="WP_289504547.1">
    <property type="nucleotide sequence ID" value="NZ_CP116805.1"/>
</dbReference>
<evidence type="ECO:0000313" key="6">
    <source>
        <dbReference type="EMBL" id="WCL54821.1"/>
    </source>
</evidence>
<dbReference type="AlphaFoldDB" id="A0AAE9XR97"/>
<comment type="similarity">
    <text evidence="2">Belongs to the MipA/OmpV family.</text>
</comment>
<protein>
    <submittedName>
        <fullName evidence="6">MipA/OmpV family protein</fullName>
    </submittedName>
</protein>
<comment type="subcellular location">
    <subcellularLocation>
        <location evidence="1">Cell outer membrane</location>
    </subcellularLocation>
</comment>
<dbReference type="GO" id="GO:0009279">
    <property type="term" value="C:cell outer membrane"/>
    <property type="evidence" value="ECO:0007669"/>
    <property type="project" value="UniProtKB-SubCell"/>
</dbReference>
<evidence type="ECO:0000256" key="3">
    <source>
        <dbReference type="ARBA" id="ARBA00022729"/>
    </source>
</evidence>
<dbReference type="Proteomes" id="UP001217500">
    <property type="component" value="Chromosome"/>
</dbReference>
<keyword evidence="5" id="KW-0998">Cell outer membrane</keyword>
<evidence type="ECO:0000256" key="4">
    <source>
        <dbReference type="ARBA" id="ARBA00023136"/>
    </source>
</evidence>
<accession>A0AAE9XR97</accession>
<evidence type="ECO:0000256" key="2">
    <source>
        <dbReference type="ARBA" id="ARBA00005722"/>
    </source>
</evidence>
<dbReference type="EMBL" id="CP116805">
    <property type="protein sequence ID" value="WCL54821.1"/>
    <property type="molecule type" value="Genomic_DNA"/>
</dbReference>
<evidence type="ECO:0000256" key="1">
    <source>
        <dbReference type="ARBA" id="ARBA00004442"/>
    </source>
</evidence>
<reference evidence="6" key="1">
    <citation type="submission" date="2023-01" db="EMBL/GenBank/DDBJ databases">
        <title>The genome sequence of Kordiimonadaceae bacterium 6D33.</title>
        <authorList>
            <person name="Liu Y."/>
        </authorList>
    </citation>
    <scope>NUCLEOTIDE SEQUENCE</scope>
    <source>
        <strain evidence="6">6D33</strain>
    </source>
</reference>
<evidence type="ECO:0000313" key="7">
    <source>
        <dbReference type="Proteomes" id="UP001217500"/>
    </source>
</evidence>
<name>A0AAE9XR97_9PROT</name>
<organism evidence="6 7">
    <name type="scientific">Gimibacter soli</name>
    <dbReference type="NCBI Taxonomy" id="3024400"/>
    <lineage>
        <taxon>Bacteria</taxon>
        <taxon>Pseudomonadati</taxon>
        <taxon>Pseudomonadota</taxon>
        <taxon>Alphaproteobacteria</taxon>
        <taxon>Kordiimonadales</taxon>
        <taxon>Temperatibacteraceae</taxon>
        <taxon>Gimibacter</taxon>
    </lineage>
</organism>